<name>A0ABQ4UZ84_9HYPH</name>
<comment type="caution">
    <text evidence="2">The sequence shown here is derived from an EMBL/GenBank/DDBJ whole genome shotgun (WGS) entry which is preliminary data.</text>
</comment>
<keyword evidence="1" id="KW-0812">Transmembrane</keyword>
<protein>
    <submittedName>
        <fullName evidence="2">Uncharacterized protein</fullName>
    </submittedName>
</protein>
<keyword evidence="1" id="KW-1133">Transmembrane helix</keyword>
<sequence length="47" mass="4860">MSADQIPAGLAGIAFILLIASLCASATARRDSLRQQATDDGEGRDRG</sequence>
<evidence type="ECO:0000313" key="2">
    <source>
        <dbReference type="EMBL" id="GJE77478.1"/>
    </source>
</evidence>
<feature type="transmembrane region" description="Helical" evidence="1">
    <location>
        <begin position="6"/>
        <end position="28"/>
    </location>
</feature>
<keyword evidence="3" id="KW-1185">Reference proteome</keyword>
<gene>
    <name evidence="2" type="ORF">BGCPKDLD_4083</name>
</gene>
<reference evidence="2" key="1">
    <citation type="journal article" date="2021" name="Front. Microbiol.">
        <title>Comprehensive Comparative Genomics and Phenotyping of Methylobacterium Species.</title>
        <authorList>
            <person name="Alessa O."/>
            <person name="Ogura Y."/>
            <person name="Fujitani Y."/>
            <person name="Takami H."/>
            <person name="Hayashi T."/>
            <person name="Sahin N."/>
            <person name="Tani A."/>
        </authorList>
    </citation>
    <scope>NUCLEOTIDE SEQUENCE</scope>
    <source>
        <strain evidence="2">DSM 14458</strain>
    </source>
</reference>
<evidence type="ECO:0000256" key="1">
    <source>
        <dbReference type="SAM" id="Phobius"/>
    </source>
</evidence>
<reference evidence="2" key="2">
    <citation type="submission" date="2021-08" db="EMBL/GenBank/DDBJ databases">
        <authorList>
            <person name="Tani A."/>
            <person name="Ola A."/>
            <person name="Ogura Y."/>
            <person name="Katsura K."/>
            <person name="Hayashi T."/>
        </authorList>
    </citation>
    <scope>NUCLEOTIDE SEQUENCE</scope>
    <source>
        <strain evidence="2">DSM 14458</strain>
    </source>
</reference>
<organism evidence="2 3">
    <name type="scientific">Methylorubrum suomiense</name>
    <dbReference type="NCBI Taxonomy" id="144191"/>
    <lineage>
        <taxon>Bacteria</taxon>
        <taxon>Pseudomonadati</taxon>
        <taxon>Pseudomonadota</taxon>
        <taxon>Alphaproteobacteria</taxon>
        <taxon>Hyphomicrobiales</taxon>
        <taxon>Methylobacteriaceae</taxon>
        <taxon>Methylorubrum</taxon>
    </lineage>
</organism>
<dbReference type="RefSeq" id="WP_238308467.1">
    <property type="nucleotide sequence ID" value="NZ_BPRE01000015.1"/>
</dbReference>
<keyword evidence="1" id="KW-0472">Membrane</keyword>
<evidence type="ECO:0000313" key="3">
    <source>
        <dbReference type="Proteomes" id="UP001055093"/>
    </source>
</evidence>
<dbReference type="Proteomes" id="UP001055093">
    <property type="component" value="Unassembled WGS sequence"/>
</dbReference>
<proteinExistence type="predicted"/>
<accession>A0ABQ4UZ84</accession>
<dbReference type="EMBL" id="BPRE01000015">
    <property type="protein sequence ID" value="GJE77478.1"/>
    <property type="molecule type" value="Genomic_DNA"/>
</dbReference>